<dbReference type="GO" id="GO:0003989">
    <property type="term" value="F:acetyl-CoA carboxylase activity"/>
    <property type="evidence" value="ECO:0007669"/>
    <property type="project" value="InterPro"/>
</dbReference>
<protein>
    <recommendedName>
        <fullName evidence="5">Acetyl-CoA carboxylase</fullName>
    </recommendedName>
</protein>
<evidence type="ECO:0008006" key="5">
    <source>
        <dbReference type="Google" id="ProtNLM"/>
    </source>
</evidence>
<dbReference type="InterPro" id="IPR029045">
    <property type="entry name" value="ClpP/crotonase-like_dom_sf"/>
</dbReference>
<feature type="domain" description="CoA carboxyltransferase C-terminal" evidence="2">
    <location>
        <begin position="177"/>
        <end position="492"/>
    </location>
</feature>
<dbReference type="AlphaFoldDB" id="A0AAW1SZX6"/>
<name>A0AAW1SZX6_9CHLO</name>
<comment type="caution">
    <text evidence="3">The sequence shown here is derived from an EMBL/GenBank/DDBJ whole genome shotgun (WGS) entry which is preliminary data.</text>
</comment>
<dbReference type="Pfam" id="PF01039">
    <property type="entry name" value="Carboxyl_trans"/>
    <property type="match status" value="1"/>
</dbReference>
<evidence type="ECO:0000313" key="3">
    <source>
        <dbReference type="EMBL" id="KAK9861913.1"/>
    </source>
</evidence>
<dbReference type="PROSITE" id="PS50980">
    <property type="entry name" value="COA_CT_NTER"/>
    <property type="match status" value="1"/>
</dbReference>
<dbReference type="SUPFAM" id="SSF52096">
    <property type="entry name" value="ClpP/crotonase"/>
    <property type="match status" value="2"/>
</dbReference>
<dbReference type="EMBL" id="JALJOV010000683">
    <property type="protein sequence ID" value="KAK9861913.1"/>
    <property type="molecule type" value="Genomic_DNA"/>
</dbReference>
<keyword evidence="4" id="KW-1185">Reference proteome</keyword>
<accession>A0AAW1SZX6</accession>
<sequence length="559" mass="60788">MKYLYLTDADYQQLTADSAKGQDAFKASPRITSKGLKHWVVSDIIGGEDGLGVECLSGSGTIASAYSKAFQEGLTMTVVSGRTVGIGAYLARLGRRCIQRSDQPIILTGYTALNKLLGRRVYKSNHQLGGPQVLGFNGMSHLVVDDDLQAAEATLRWLSYLPIRVGDPTRCLPCPDPIDRDIRYAPPEGAKIDPRAALAGRLIGDCWQTGLMDRGSWVEMQRDWARTVIVGRARLGGCPVGVVAAESATQTVTVPADPAIPGSAEATVSQAGQVWYPDSALKTAHAIEEMNKEGLPLVILANWRGFSGGQRDLLDGILQAGSLIVEELRKYRHPVLVYLPPGSELRGGAWVVIDSQINTAAIEMFADPTATGGVLEPEGIVEIKMRANELKAAMHRLDPTIKQLKTPKSDTNGMQRAQSVGTSKKILAREKTLMPAYQQVAIAFAGMHDTPVRMIAKGVVKDIVPWEDARRVLATRLRRRLAENAWAQKLEEASEVLTHKAALDLVRGVAGQHVEQTDDKGVSWEVDASFVEWANSDMATEVLQELLTVSIPSWFHTLA</sequence>
<evidence type="ECO:0000313" key="4">
    <source>
        <dbReference type="Proteomes" id="UP001485043"/>
    </source>
</evidence>
<dbReference type="PANTHER" id="PTHR45728:SF3">
    <property type="entry name" value="ACETYL-COA CARBOXYLASE"/>
    <property type="match status" value="1"/>
</dbReference>
<proteinExistence type="predicted"/>
<gene>
    <name evidence="3" type="ORF">WJX84_011462</name>
</gene>
<dbReference type="InterPro" id="IPR049076">
    <property type="entry name" value="ACCA"/>
</dbReference>
<evidence type="ECO:0000259" key="1">
    <source>
        <dbReference type="PROSITE" id="PS50980"/>
    </source>
</evidence>
<dbReference type="GO" id="GO:0006633">
    <property type="term" value="P:fatty acid biosynthetic process"/>
    <property type="evidence" value="ECO:0007669"/>
    <property type="project" value="TreeGrafter"/>
</dbReference>
<dbReference type="InterPro" id="IPR011762">
    <property type="entry name" value="COA_CT_N"/>
</dbReference>
<reference evidence="3 4" key="1">
    <citation type="journal article" date="2024" name="Nat. Commun.">
        <title>Phylogenomics reveals the evolutionary origins of lichenization in chlorophyte algae.</title>
        <authorList>
            <person name="Puginier C."/>
            <person name="Libourel C."/>
            <person name="Otte J."/>
            <person name="Skaloud P."/>
            <person name="Haon M."/>
            <person name="Grisel S."/>
            <person name="Petersen M."/>
            <person name="Berrin J.G."/>
            <person name="Delaux P.M."/>
            <person name="Dal Grande F."/>
            <person name="Keller J."/>
        </authorList>
    </citation>
    <scope>NUCLEOTIDE SEQUENCE [LARGE SCALE GENOMIC DNA]</scope>
    <source>
        <strain evidence="3 4">SAG 2523</strain>
    </source>
</reference>
<dbReference type="PANTHER" id="PTHR45728">
    <property type="entry name" value="ACETYL-COA CARBOXYLASE, ISOFORM A"/>
    <property type="match status" value="1"/>
</dbReference>
<dbReference type="InterPro" id="IPR011763">
    <property type="entry name" value="COA_CT_C"/>
</dbReference>
<organism evidence="3 4">
    <name type="scientific">Apatococcus fuscideae</name>
    <dbReference type="NCBI Taxonomy" id="2026836"/>
    <lineage>
        <taxon>Eukaryota</taxon>
        <taxon>Viridiplantae</taxon>
        <taxon>Chlorophyta</taxon>
        <taxon>core chlorophytes</taxon>
        <taxon>Trebouxiophyceae</taxon>
        <taxon>Chlorellales</taxon>
        <taxon>Chlorellaceae</taxon>
        <taxon>Apatococcus</taxon>
    </lineage>
</organism>
<dbReference type="Gene3D" id="3.90.226.10">
    <property type="entry name" value="2-enoyl-CoA Hydratase, Chain A, domain 1"/>
    <property type="match status" value="2"/>
</dbReference>
<dbReference type="InterPro" id="IPR034733">
    <property type="entry name" value="AcCoA_carboxyl_beta"/>
</dbReference>
<evidence type="ECO:0000259" key="2">
    <source>
        <dbReference type="PROSITE" id="PS50989"/>
    </source>
</evidence>
<feature type="domain" description="CoA carboxyltransferase N-terminal" evidence="1">
    <location>
        <begin position="1"/>
        <end position="173"/>
    </location>
</feature>
<dbReference type="Proteomes" id="UP001485043">
    <property type="component" value="Unassembled WGS sequence"/>
</dbReference>
<dbReference type="PROSITE" id="PS50989">
    <property type="entry name" value="COA_CT_CTER"/>
    <property type="match status" value="1"/>
</dbReference>